<comment type="caution">
    <text evidence="1">The sequence shown here is derived from an EMBL/GenBank/DDBJ whole genome shotgun (WGS) entry which is preliminary data.</text>
</comment>
<evidence type="ECO:0000313" key="2">
    <source>
        <dbReference type="Proteomes" id="UP000295150"/>
    </source>
</evidence>
<name>A0A4R6HE09_9GAMM</name>
<reference evidence="1 2" key="1">
    <citation type="submission" date="2019-03" db="EMBL/GenBank/DDBJ databases">
        <title>Freshwater and sediment microbial communities from various areas in North America, analyzing microbe dynamics in response to fracking.</title>
        <authorList>
            <person name="Lamendella R."/>
        </authorList>
    </citation>
    <scope>NUCLEOTIDE SEQUENCE [LARGE SCALE GENOMIC DNA]</scope>
    <source>
        <strain evidence="1 2">1_TX</strain>
    </source>
</reference>
<dbReference type="AlphaFoldDB" id="A0A4R6HE09"/>
<dbReference type="EMBL" id="SNWH01000012">
    <property type="protein sequence ID" value="TDO06101.1"/>
    <property type="molecule type" value="Genomic_DNA"/>
</dbReference>
<organism evidence="1 2">
    <name type="scientific">Halomonas ventosae</name>
    <dbReference type="NCBI Taxonomy" id="229007"/>
    <lineage>
        <taxon>Bacteria</taxon>
        <taxon>Pseudomonadati</taxon>
        <taxon>Pseudomonadota</taxon>
        <taxon>Gammaproteobacteria</taxon>
        <taxon>Oceanospirillales</taxon>
        <taxon>Halomonadaceae</taxon>
        <taxon>Halomonas</taxon>
    </lineage>
</organism>
<gene>
    <name evidence="1" type="ORF">DFO68_11221</name>
</gene>
<evidence type="ECO:0000313" key="1">
    <source>
        <dbReference type="EMBL" id="TDO06101.1"/>
    </source>
</evidence>
<dbReference type="RefSeq" id="WP_279512801.1">
    <property type="nucleotide sequence ID" value="NZ_SNWH01000012.1"/>
</dbReference>
<dbReference type="Proteomes" id="UP000295150">
    <property type="component" value="Unassembled WGS sequence"/>
</dbReference>
<proteinExistence type="predicted"/>
<accession>A0A4R6HE09</accession>
<keyword evidence="2" id="KW-1185">Reference proteome</keyword>
<protein>
    <submittedName>
        <fullName evidence="1">Uncharacterized protein</fullName>
    </submittedName>
</protein>
<sequence>MTMNRHAQPASHVARNASVACAVRGDWHGFWFIPEVPVAIS</sequence>